<organism evidence="2 3">
    <name type="scientific">Palleronia abyssalis</name>
    <dbReference type="NCBI Taxonomy" id="1501240"/>
    <lineage>
        <taxon>Bacteria</taxon>
        <taxon>Pseudomonadati</taxon>
        <taxon>Pseudomonadota</taxon>
        <taxon>Alphaproteobacteria</taxon>
        <taxon>Rhodobacterales</taxon>
        <taxon>Roseobacteraceae</taxon>
        <taxon>Palleronia</taxon>
    </lineage>
</organism>
<feature type="domain" description="Erythromycin biosynthesis protein CIII-like C-terminal" evidence="1">
    <location>
        <begin position="316"/>
        <end position="398"/>
    </location>
</feature>
<evidence type="ECO:0000259" key="1">
    <source>
        <dbReference type="Pfam" id="PF06722"/>
    </source>
</evidence>
<accession>A0A2R8BUC9</accession>
<gene>
    <name evidence="2" type="primary">gtfC</name>
    <name evidence="2" type="ORF">PAA8504_01550</name>
</gene>
<dbReference type="Pfam" id="PF06722">
    <property type="entry name" value="EryCIII-like_C"/>
    <property type="match status" value="1"/>
</dbReference>
<sequence length="420" mass="44389">MTAPILLSTVGSHGDLFPVIAVARALEELGQPARLALSPEDALIARAHGLDAFDFGPSQTELLDRLGLDPDGLARQIFRNPSPILTRGTYPMLADLAQRLIPEAQKARAVSATLLAMAAPLAAEVTRTPFIPLLLQPMLLRSALDPPRIPGFSPPMAAKPRSQATRTWNRAWLRVIDAEFSRRHARDQSRTRRDLGLPPTRAVPLFGHAAEPIAQLGLWDPAFSKAPPDRPVTLTGFPKPPGTPLPQDLLNFLNAGPAPFVVSLGSVSHNLGGPAFYSDCCALARSAGLRAVFLAGPSATPNAPDLFTLPAASHDALFPRAAAVLHHGGIGTTGAACRAGIPQLIMPLGADQPDNVARVERAGIGRRIRRPSEAAADLAAILSPETRDRARDIAERLIPDGAATAARALLQAVEGGHSPL</sequence>
<dbReference type="PANTHER" id="PTHR48050">
    <property type="entry name" value="STEROL 3-BETA-GLUCOSYLTRANSFERASE"/>
    <property type="match status" value="1"/>
</dbReference>
<dbReference type="EC" id="2.4.1.-" evidence="2"/>
<dbReference type="PANTHER" id="PTHR48050:SF13">
    <property type="entry name" value="STEROL 3-BETA-GLUCOSYLTRANSFERASE UGT80A2"/>
    <property type="match status" value="1"/>
</dbReference>
<evidence type="ECO:0000313" key="2">
    <source>
        <dbReference type="EMBL" id="SPJ23735.1"/>
    </source>
</evidence>
<dbReference type="InterPro" id="IPR010610">
    <property type="entry name" value="EryCIII-like_C"/>
</dbReference>
<dbReference type="RefSeq" id="WP_146190463.1">
    <property type="nucleotide sequence ID" value="NZ_ONZF01000003.1"/>
</dbReference>
<proteinExistence type="predicted"/>
<protein>
    <submittedName>
        <fullName evidence="2">Glycosyltransferase GtfC</fullName>
        <ecNumber evidence="2">2.4.1.-</ecNumber>
    </submittedName>
</protein>
<keyword evidence="2" id="KW-0808">Transferase</keyword>
<keyword evidence="3" id="KW-1185">Reference proteome</keyword>
<name>A0A2R8BUC9_9RHOB</name>
<evidence type="ECO:0000313" key="3">
    <source>
        <dbReference type="Proteomes" id="UP000244912"/>
    </source>
</evidence>
<dbReference type="AlphaFoldDB" id="A0A2R8BUC9"/>
<reference evidence="2 3" key="1">
    <citation type="submission" date="2018-03" db="EMBL/GenBank/DDBJ databases">
        <authorList>
            <person name="Keele B.F."/>
        </authorList>
    </citation>
    <scope>NUCLEOTIDE SEQUENCE [LARGE SCALE GENOMIC DNA]</scope>
    <source>
        <strain evidence="2 3">CECT 8504</strain>
    </source>
</reference>
<dbReference type="Gene3D" id="3.40.50.2000">
    <property type="entry name" value="Glycogen Phosphorylase B"/>
    <property type="match status" value="2"/>
</dbReference>
<dbReference type="GO" id="GO:0016757">
    <property type="term" value="F:glycosyltransferase activity"/>
    <property type="evidence" value="ECO:0007669"/>
    <property type="project" value="UniProtKB-KW"/>
</dbReference>
<keyword evidence="2" id="KW-0328">Glycosyltransferase</keyword>
<dbReference type="Proteomes" id="UP000244912">
    <property type="component" value="Unassembled WGS sequence"/>
</dbReference>
<dbReference type="OrthoDB" id="9805366at2"/>
<dbReference type="EMBL" id="ONZF01000003">
    <property type="protein sequence ID" value="SPJ23735.1"/>
    <property type="molecule type" value="Genomic_DNA"/>
</dbReference>
<dbReference type="SUPFAM" id="SSF53756">
    <property type="entry name" value="UDP-Glycosyltransferase/glycogen phosphorylase"/>
    <property type="match status" value="1"/>
</dbReference>
<dbReference type="InterPro" id="IPR050426">
    <property type="entry name" value="Glycosyltransferase_28"/>
</dbReference>